<name>A0A7W6CIV5_9SPHN</name>
<dbReference type="Proteomes" id="UP000548867">
    <property type="component" value="Unassembled WGS sequence"/>
</dbReference>
<dbReference type="InterPro" id="IPR015943">
    <property type="entry name" value="WD40/YVTN_repeat-like_dom_sf"/>
</dbReference>
<comment type="caution">
    <text evidence="2">The sequence shown here is derived from an EMBL/GenBank/DDBJ whole genome shotgun (WGS) entry which is preliminary data.</text>
</comment>
<keyword evidence="2" id="KW-0238">DNA-binding</keyword>
<dbReference type="RefSeq" id="WP_183625353.1">
    <property type="nucleotide sequence ID" value="NZ_JACIDX010000007.1"/>
</dbReference>
<dbReference type="GO" id="GO:0003677">
    <property type="term" value="F:DNA binding"/>
    <property type="evidence" value="ECO:0007669"/>
    <property type="project" value="UniProtKB-KW"/>
</dbReference>
<dbReference type="EMBL" id="JACIDX010000007">
    <property type="protein sequence ID" value="MBB3955238.1"/>
    <property type="molecule type" value="Genomic_DNA"/>
</dbReference>
<evidence type="ECO:0000256" key="1">
    <source>
        <dbReference type="SAM" id="SignalP"/>
    </source>
</evidence>
<dbReference type="SUPFAM" id="SSF51004">
    <property type="entry name" value="C-terminal (heme d1) domain of cytochrome cd1-nitrite reductase"/>
    <property type="match status" value="1"/>
</dbReference>
<sequence>MTMTKWAGAGMALIAAMAATSGQAQTRVHYSVTDKIAGADGGWDYARVDAPRGVLYVARSNAVMGLDLATRKVTDAVTSAEGGHQVILIDDGATLVETDGKSGLTRFVEVATGKVIAQVPSGKKPDAAFYDAATGKIAVFSPGNDTITSIDAKTYAVTGTMKLAGGLEFAVSNGRGGAFVNLEDENKIAEVDLKAGRLLRKIAMPGCVGPTGLAMVAGGKRLISACANGVAVVADVASGKAVAKLPIGKDADAVIADEARGLAFIPCGGSGTLVALDIRRPDHVTVAQVIPTQIGAKTGAVDPRDGRVYLPAATLAAPEAGAKRGKPVPGSFVILVVSPKA</sequence>
<feature type="chain" id="PRO_5030774144" evidence="1">
    <location>
        <begin position="25"/>
        <end position="341"/>
    </location>
</feature>
<accession>A0A7W6CIV5</accession>
<proteinExistence type="predicted"/>
<dbReference type="PANTHER" id="PTHR47197">
    <property type="entry name" value="PROTEIN NIRF"/>
    <property type="match status" value="1"/>
</dbReference>
<organism evidence="2 3">
    <name type="scientific">Novosphingobium sediminicola</name>
    <dbReference type="NCBI Taxonomy" id="563162"/>
    <lineage>
        <taxon>Bacteria</taxon>
        <taxon>Pseudomonadati</taxon>
        <taxon>Pseudomonadota</taxon>
        <taxon>Alphaproteobacteria</taxon>
        <taxon>Sphingomonadales</taxon>
        <taxon>Sphingomonadaceae</taxon>
        <taxon>Novosphingobium</taxon>
    </lineage>
</organism>
<dbReference type="Gene3D" id="2.130.10.10">
    <property type="entry name" value="YVTN repeat-like/Quinoprotein amine dehydrogenase"/>
    <property type="match status" value="2"/>
</dbReference>
<dbReference type="InterPro" id="IPR051200">
    <property type="entry name" value="Host-pathogen_enzymatic-act"/>
</dbReference>
<gene>
    <name evidence="2" type="ORF">GGR38_002190</name>
</gene>
<reference evidence="2 3" key="1">
    <citation type="submission" date="2020-08" db="EMBL/GenBank/DDBJ databases">
        <title>Genomic Encyclopedia of Type Strains, Phase IV (KMG-IV): sequencing the most valuable type-strain genomes for metagenomic binning, comparative biology and taxonomic classification.</title>
        <authorList>
            <person name="Goeker M."/>
        </authorList>
    </citation>
    <scope>NUCLEOTIDE SEQUENCE [LARGE SCALE GENOMIC DNA]</scope>
    <source>
        <strain evidence="2 3">DSM 27057</strain>
    </source>
</reference>
<protein>
    <submittedName>
        <fullName evidence="2">DNA-binding beta-propeller fold protein YncE</fullName>
    </submittedName>
</protein>
<dbReference type="PANTHER" id="PTHR47197:SF3">
    <property type="entry name" value="DIHYDRO-HEME D1 DEHYDROGENASE"/>
    <property type="match status" value="1"/>
</dbReference>
<feature type="signal peptide" evidence="1">
    <location>
        <begin position="1"/>
        <end position="24"/>
    </location>
</feature>
<evidence type="ECO:0000313" key="2">
    <source>
        <dbReference type="EMBL" id="MBB3955238.1"/>
    </source>
</evidence>
<dbReference type="InterPro" id="IPR011048">
    <property type="entry name" value="Haem_d1_sf"/>
</dbReference>
<keyword evidence="1" id="KW-0732">Signal</keyword>
<keyword evidence="3" id="KW-1185">Reference proteome</keyword>
<dbReference type="AlphaFoldDB" id="A0A7W6CIV5"/>
<evidence type="ECO:0000313" key="3">
    <source>
        <dbReference type="Proteomes" id="UP000548867"/>
    </source>
</evidence>